<comment type="subcellular location">
    <subcellularLocation>
        <location evidence="1">Cell membrane</location>
        <topology evidence="1">Multi-pass membrane protein</topology>
    </subcellularLocation>
</comment>
<keyword evidence="5 8" id="KW-0472">Membrane</keyword>
<keyword evidence="10" id="KW-1185">Reference proteome</keyword>
<dbReference type="PANTHER" id="PTHR42643:SF24">
    <property type="entry name" value="IONOTROPIC RECEPTOR 60A"/>
    <property type="match status" value="1"/>
</dbReference>
<feature type="transmembrane region" description="Helical" evidence="8">
    <location>
        <begin position="329"/>
        <end position="350"/>
    </location>
</feature>
<keyword evidence="2" id="KW-1003">Cell membrane</keyword>
<evidence type="ECO:0000256" key="3">
    <source>
        <dbReference type="ARBA" id="ARBA00022692"/>
    </source>
</evidence>
<evidence type="ECO:0000313" key="10">
    <source>
        <dbReference type="Proteomes" id="UP001431783"/>
    </source>
</evidence>
<sequence length="552" mass="65153">MKISRLMVNFTLTQCINFILNKNTSPTDFIIVTSNSVDILPNRPVARFEKGKAFTIPFGLKPDVLIFDNATVKEIQNVYYSLVNHRAHSATAKYIFIVDIFYSTLINFVTSNYLVNTIFIIMKTREIIALAPYEKYEFVHSYRKLLMKLGTCDNQSSFEHNFFPSKNYRNWTKRTITLLYSQTQLHSRCVKCKKPGISFEIMTLILKHLNILYRFLRLTSKNTNELMDRYDFKLGANVLTVQDLFEYTIPFDEEALYFYVARPLQIDRWRYILLVFSPSAWMYFVLSLLTAVAVFIVMKYINERLKNIDIIQFIFIIFLGRIKRYRTRFVSLEILVFCMVFMSVMLNYLFCSKLTYLLNGITFEEGVESFEDIANQGFSIGVTQKQDIEWVKMMPEFRNYTEKNFVYCKENLNCHFRTKRYRNFTFLWGHRMMPAFGETLIDRNTGIPFLKIIEPPFMTVKIVSSVRKGHPLLPILNENLEYLIESGLTKKIIEKYVKPQYDIPTLEPLESLKLRHFVAPFMILAVGLTASFLVFLMEIRNQKYSSRRPRRA</sequence>
<evidence type="ECO:0000256" key="7">
    <source>
        <dbReference type="ARBA" id="ARBA00023180"/>
    </source>
</evidence>
<evidence type="ECO:0000256" key="6">
    <source>
        <dbReference type="ARBA" id="ARBA00023170"/>
    </source>
</evidence>
<evidence type="ECO:0000256" key="8">
    <source>
        <dbReference type="SAM" id="Phobius"/>
    </source>
</evidence>
<accession>A0AAW1UUH7</accession>
<dbReference type="AlphaFoldDB" id="A0AAW1UUH7"/>
<evidence type="ECO:0000256" key="4">
    <source>
        <dbReference type="ARBA" id="ARBA00022989"/>
    </source>
</evidence>
<organism evidence="9 10">
    <name type="scientific">Henosepilachna vigintioctopunctata</name>
    <dbReference type="NCBI Taxonomy" id="420089"/>
    <lineage>
        <taxon>Eukaryota</taxon>
        <taxon>Metazoa</taxon>
        <taxon>Ecdysozoa</taxon>
        <taxon>Arthropoda</taxon>
        <taxon>Hexapoda</taxon>
        <taxon>Insecta</taxon>
        <taxon>Pterygota</taxon>
        <taxon>Neoptera</taxon>
        <taxon>Endopterygota</taxon>
        <taxon>Coleoptera</taxon>
        <taxon>Polyphaga</taxon>
        <taxon>Cucujiformia</taxon>
        <taxon>Coccinelloidea</taxon>
        <taxon>Coccinellidae</taxon>
        <taxon>Epilachninae</taxon>
        <taxon>Epilachnini</taxon>
        <taxon>Henosepilachna</taxon>
    </lineage>
</organism>
<reference evidence="9 10" key="1">
    <citation type="submission" date="2023-03" db="EMBL/GenBank/DDBJ databases">
        <title>Genome insight into feeding habits of ladybird beetles.</title>
        <authorList>
            <person name="Li H.-S."/>
            <person name="Huang Y.-H."/>
            <person name="Pang H."/>
        </authorList>
    </citation>
    <scope>NUCLEOTIDE SEQUENCE [LARGE SCALE GENOMIC DNA]</scope>
    <source>
        <strain evidence="9">SYSU_2023b</strain>
        <tissue evidence="9">Whole body</tissue>
    </source>
</reference>
<gene>
    <name evidence="9" type="ORF">WA026_018457</name>
</gene>
<evidence type="ECO:0000256" key="2">
    <source>
        <dbReference type="ARBA" id="ARBA00022475"/>
    </source>
</evidence>
<protein>
    <recommendedName>
        <fullName evidence="11">Ionotropic receptor</fullName>
    </recommendedName>
</protein>
<dbReference type="InterPro" id="IPR052192">
    <property type="entry name" value="Insect_Ionotropic_Sensory_Rcpt"/>
</dbReference>
<feature type="transmembrane region" description="Helical" evidence="8">
    <location>
        <begin position="271"/>
        <end position="298"/>
    </location>
</feature>
<dbReference type="SUPFAM" id="SSF53850">
    <property type="entry name" value="Periplasmic binding protein-like II"/>
    <property type="match status" value="1"/>
</dbReference>
<comment type="caution">
    <text evidence="9">The sequence shown here is derived from an EMBL/GenBank/DDBJ whole genome shotgun (WGS) entry which is preliminary data.</text>
</comment>
<dbReference type="Proteomes" id="UP001431783">
    <property type="component" value="Unassembled WGS sequence"/>
</dbReference>
<keyword evidence="6" id="KW-0675">Receptor</keyword>
<evidence type="ECO:0000313" key="9">
    <source>
        <dbReference type="EMBL" id="KAK9886804.1"/>
    </source>
</evidence>
<name>A0AAW1UUH7_9CUCU</name>
<proteinExistence type="predicted"/>
<dbReference type="GO" id="GO:0005886">
    <property type="term" value="C:plasma membrane"/>
    <property type="evidence" value="ECO:0007669"/>
    <property type="project" value="UniProtKB-SubCell"/>
</dbReference>
<keyword evidence="7" id="KW-0325">Glycoprotein</keyword>
<dbReference type="PANTHER" id="PTHR42643">
    <property type="entry name" value="IONOTROPIC RECEPTOR 20A-RELATED"/>
    <property type="match status" value="1"/>
</dbReference>
<keyword evidence="4 8" id="KW-1133">Transmembrane helix</keyword>
<evidence type="ECO:0000256" key="5">
    <source>
        <dbReference type="ARBA" id="ARBA00023136"/>
    </source>
</evidence>
<evidence type="ECO:0000256" key="1">
    <source>
        <dbReference type="ARBA" id="ARBA00004651"/>
    </source>
</evidence>
<feature type="transmembrane region" description="Helical" evidence="8">
    <location>
        <begin position="304"/>
        <end position="322"/>
    </location>
</feature>
<dbReference type="EMBL" id="JARQZJ010000102">
    <property type="protein sequence ID" value="KAK9886804.1"/>
    <property type="molecule type" value="Genomic_DNA"/>
</dbReference>
<keyword evidence="3 8" id="KW-0812">Transmembrane</keyword>
<evidence type="ECO:0008006" key="11">
    <source>
        <dbReference type="Google" id="ProtNLM"/>
    </source>
</evidence>
<feature type="transmembrane region" description="Helical" evidence="8">
    <location>
        <begin position="517"/>
        <end position="537"/>
    </location>
</feature>